<proteinExistence type="predicted"/>
<dbReference type="PROSITE" id="PS51898">
    <property type="entry name" value="TYR_RECOMBINASE"/>
    <property type="match status" value="1"/>
</dbReference>
<dbReference type="GO" id="GO:0003677">
    <property type="term" value="F:DNA binding"/>
    <property type="evidence" value="ECO:0007669"/>
    <property type="project" value="InterPro"/>
</dbReference>
<dbReference type="GeneID" id="39474411"/>
<dbReference type="PANTHER" id="PTHR30349:SF77">
    <property type="entry name" value="TYROSINE RECOMBINASE XERC"/>
    <property type="match status" value="1"/>
</dbReference>
<name>A0AAD0PWR8_PSEAV</name>
<feature type="domain" description="Tyr recombinase" evidence="4">
    <location>
        <begin position="220"/>
        <end position="432"/>
    </location>
</feature>
<accession>A0AAD0PWR8</accession>
<keyword evidence="2" id="KW-0229">DNA integration</keyword>
<organism evidence="5 6">
    <name type="scientific">Pseudomonas amygdali pv. lachrymans str. M301315</name>
    <dbReference type="NCBI Taxonomy" id="629260"/>
    <lineage>
        <taxon>Bacteria</taxon>
        <taxon>Pseudomonadati</taxon>
        <taxon>Pseudomonadota</taxon>
        <taxon>Gammaproteobacteria</taxon>
        <taxon>Pseudomonadales</taxon>
        <taxon>Pseudomonadaceae</taxon>
        <taxon>Pseudomonas</taxon>
        <taxon>Pseudomonas amygdali</taxon>
    </lineage>
</organism>
<evidence type="ECO:0000256" key="3">
    <source>
        <dbReference type="ARBA" id="ARBA00023172"/>
    </source>
</evidence>
<dbReference type="InterPro" id="IPR002104">
    <property type="entry name" value="Integrase_catalytic"/>
</dbReference>
<dbReference type="GO" id="GO:0015074">
    <property type="term" value="P:DNA integration"/>
    <property type="evidence" value="ECO:0007669"/>
    <property type="project" value="UniProtKB-KW"/>
</dbReference>
<dbReference type="GO" id="GO:0005737">
    <property type="term" value="C:cytoplasm"/>
    <property type="evidence" value="ECO:0007669"/>
    <property type="project" value="UniProtKB-SubCell"/>
</dbReference>
<reference evidence="5 6" key="1">
    <citation type="journal article" date="2011" name="PLoS Pathog.">
        <title>Dynamic evolution of pathogenicity revealed by sequencing and comparative genomics of 19 Pseudomonas syringae isolates.</title>
        <authorList>
            <person name="Baltrus D.A."/>
            <person name="Nishimura M.T."/>
            <person name="Romanchuk A."/>
            <person name="Chang J.H."/>
            <person name="Mukhtar M.S."/>
            <person name="Cherkis K."/>
            <person name="Roach J."/>
            <person name="Grant S.R."/>
            <person name="Jones C.D."/>
            <person name="Dangl J.L."/>
        </authorList>
    </citation>
    <scope>NUCLEOTIDE SEQUENCE [LARGE SCALE GENOMIC DNA]</scope>
    <source>
        <strain evidence="5 6">M301315</strain>
    </source>
</reference>
<dbReference type="SUPFAM" id="SSF56349">
    <property type="entry name" value="DNA breaking-rejoining enzymes"/>
    <property type="match status" value="1"/>
</dbReference>
<evidence type="ECO:0000313" key="6">
    <source>
        <dbReference type="Proteomes" id="UP000006426"/>
    </source>
</evidence>
<dbReference type="InterPro" id="IPR013762">
    <property type="entry name" value="Integrase-like_cat_sf"/>
</dbReference>
<dbReference type="EMBL" id="CP031226">
    <property type="protein sequence ID" value="AXH60199.1"/>
    <property type="molecule type" value="Genomic_DNA"/>
</dbReference>
<protein>
    <submittedName>
        <fullName evidence="5">Site-specific integrase</fullName>
    </submittedName>
</protein>
<geneLocation type="plasmid" evidence="6">
    <name>pmppla107</name>
</geneLocation>
<keyword evidence="3" id="KW-0233">DNA recombination</keyword>
<dbReference type="GO" id="GO:0006310">
    <property type="term" value="P:DNA recombination"/>
    <property type="evidence" value="ECO:0007669"/>
    <property type="project" value="UniProtKB-KW"/>
</dbReference>
<dbReference type="Proteomes" id="UP000006426">
    <property type="component" value="Plasmid pmppla107"/>
</dbReference>
<dbReference type="CDD" id="cd00397">
    <property type="entry name" value="DNA_BRE_C"/>
    <property type="match status" value="1"/>
</dbReference>
<dbReference type="InterPro" id="IPR011010">
    <property type="entry name" value="DNA_brk_join_enz"/>
</dbReference>
<comment type="subcellular location">
    <subcellularLocation>
        <location evidence="1">Cytoplasm</location>
    </subcellularLocation>
</comment>
<dbReference type="AlphaFoldDB" id="A0AAD0PWR8"/>
<keyword evidence="5" id="KW-0614">Plasmid</keyword>
<evidence type="ECO:0000256" key="2">
    <source>
        <dbReference type="ARBA" id="ARBA00022908"/>
    </source>
</evidence>
<evidence type="ECO:0000259" key="4">
    <source>
        <dbReference type="PROSITE" id="PS51898"/>
    </source>
</evidence>
<dbReference type="RefSeq" id="WP_005742689.1">
    <property type="nucleotide sequence ID" value="NZ_CP031226.1"/>
</dbReference>
<dbReference type="PANTHER" id="PTHR30349">
    <property type="entry name" value="PHAGE INTEGRASE-RELATED"/>
    <property type="match status" value="1"/>
</dbReference>
<evidence type="ECO:0000313" key="5">
    <source>
        <dbReference type="EMBL" id="AXH60199.1"/>
    </source>
</evidence>
<dbReference type="InterPro" id="IPR050090">
    <property type="entry name" value="Tyrosine_recombinase_XerCD"/>
</dbReference>
<sequence length="438" mass="50702">MSKRPTPLFDTYEQFIALNHQNLSGERDLVLDFLKAQPPEVEAVESYRIVRLFLKQYDGFATTYNSYRTHVERLLLWSILIAKKPIMSLKRTDAQAFVEFCDNPPRDWIGPVVKARFVRIGGRKSEDNDKFVVNPDWRPFNWVVSKAARKQADELCQAIDEKQFSFSQASLKQMFIACSSFYEFCFVEGIGESNPIKAVKQRNRYKNKDSEQEIMKQDRGDARALSKLQWDYVLETAESLANEDPDHERTLFIVSCIFSMYLRVSDIVGRPNWKPTMGSFKVDESGDWWMHVIGKGNKARKISVRLEFVEEYLKRYRLSRSLSPYPTHAEKTPLLQTERGRGGLSDRQVRSIVQEVFDLALSKMKQEGRNEAEIANLRSASLHWLRHTSATFDSEVRSSKHLQVDLGHTQLSTTENIYFDAIDDERADSSRGLSIRGR</sequence>
<evidence type="ECO:0000256" key="1">
    <source>
        <dbReference type="ARBA" id="ARBA00004496"/>
    </source>
</evidence>
<dbReference type="Gene3D" id="1.10.443.10">
    <property type="entry name" value="Intergrase catalytic core"/>
    <property type="match status" value="1"/>
</dbReference>
<gene>
    <name evidence="5" type="ORF">PLA107_033985</name>
</gene>